<dbReference type="Proteomes" id="UP001372834">
    <property type="component" value="Unassembled WGS sequence"/>
</dbReference>
<feature type="compositionally biased region" description="Basic and acidic residues" evidence="1">
    <location>
        <begin position="39"/>
        <end position="51"/>
    </location>
</feature>
<feature type="region of interest" description="Disordered" evidence="1">
    <location>
        <begin position="30"/>
        <end position="80"/>
    </location>
</feature>
<organism evidence="2 3">
    <name type="scientific">Polyplax serrata</name>
    <name type="common">Common mouse louse</name>
    <dbReference type="NCBI Taxonomy" id="468196"/>
    <lineage>
        <taxon>Eukaryota</taxon>
        <taxon>Metazoa</taxon>
        <taxon>Ecdysozoa</taxon>
        <taxon>Arthropoda</taxon>
        <taxon>Hexapoda</taxon>
        <taxon>Insecta</taxon>
        <taxon>Pterygota</taxon>
        <taxon>Neoptera</taxon>
        <taxon>Paraneoptera</taxon>
        <taxon>Psocodea</taxon>
        <taxon>Troctomorpha</taxon>
        <taxon>Phthiraptera</taxon>
        <taxon>Anoplura</taxon>
        <taxon>Polyplacidae</taxon>
        <taxon>Polyplax</taxon>
    </lineage>
</organism>
<comment type="caution">
    <text evidence="2">The sequence shown here is derived from an EMBL/GenBank/DDBJ whole genome shotgun (WGS) entry which is preliminary data.</text>
</comment>
<evidence type="ECO:0000313" key="3">
    <source>
        <dbReference type="Proteomes" id="UP001372834"/>
    </source>
</evidence>
<protein>
    <submittedName>
        <fullName evidence="2">Uncharacterized protein</fullName>
    </submittedName>
</protein>
<sequence>MKEHSFVRQLDKEIDKFTFLLTDYSRQVQSISSPTGIARETRENLDEQKKEQRGKRPGCKTLDNRVNKQLPKSKRPKTVSRLADLKMVKV</sequence>
<gene>
    <name evidence="2" type="ORF">RUM43_007936</name>
</gene>
<dbReference type="AlphaFoldDB" id="A0AAN8S229"/>
<accession>A0AAN8S229</accession>
<evidence type="ECO:0000256" key="1">
    <source>
        <dbReference type="SAM" id="MobiDB-lite"/>
    </source>
</evidence>
<dbReference type="EMBL" id="JAWJWE010000003">
    <property type="protein sequence ID" value="KAK6639663.1"/>
    <property type="molecule type" value="Genomic_DNA"/>
</dbReference>
<proteinExistence type="predicted"/>
<reference evidence="2 3" key="1">
    <citation type="submission" date="2023-10" db="EMBL/GenBank/DDBJ databases">
        <title>Genomes of two closely related lineages of the louse Polyplax serrata with different host specificities.</title>
        <authorList>
            <person name="Martinu J."/>
            <person name="Tarabai H."/>
            <person name="Stefka J."/>
            <person name="Hypsa V."/>
        </authorList>
    </citation>
    <scope>NUCLEOTIDE SEQUENCE [LARGE SCALE GENOMIC DNA]</scope>
    <source>
        <strain evidence="2">HR10_N</strain>
    </source>
</reference>
<evidence type="ECO:0000313" key="2">
    <source>
        <dbReference type="EMBL" id="KAK6639663.1"/>
    </source>
</evidence>
<name>A0AAN8S229_POLSC</name>